<sequence length="117" mass="12938">MTDTKKEVVNELYNAALVTAGVAGLSMVTRKAFGESLGAPVTLKEAMKLTVGIVGNAVVVSYLKNKVKRSNDEARRRAEILDANKDIEETNRALEDLRNFIRLMDDSASRQKLKLKD</sequence>
<evidence type="ECO:0000313" key="3">
    <source>
        <dbReference type="EMBL" id="CAB4025508.1"/>
    </source>
</evidence>
<dbReference type="OrthoDB" id="10221010at2759"/>
<evidence type="ECO:0000313" key="4">
    <source>
        <dbReference type="Proteomes" id="UP001152795"/>
    </source>
</evidence>
<organism evidence="3 4">
    <name type="scientific">Paramuricea clavata</name>
    <name type="common">Red gorgonian</name>
    <name type="synonym">Violescent sea-whip</name>
    <dbReference type="NCBI Taxonomy" id="317549"/>
    <lineage>
        <taxon>Eukaryota</taxon>
        <taxon>Metazoa</taxon>
        <taxon>Cnidaria</taxon>
        <taxon>Anthozoa</taxon>
        <taxon>Octocorallia</taxon>
        <taxon>Malacalcyonacea</taxon>
        <taxon>Plexauridae</taxon>
        <taxon>Paramuricea</taxon>
    </lineage>
</organism>
<evidence type="ECO:0000256" key="1">
    <source>
        <dbReference type="SAM" id="Coils"/>
    </source>
</evidence>
<dbReference type="EMBL" id="CACRXK020012206">
    <property type="protein sequence ID" value="CAB4022880.1"/>
    <property type="molecule type" value="Genomic_DNA"/>
</dbReference>
<proteinExistence type="predicted"/>
<dbReference type="EMBL" id="CACRXK020013643">
    <property type="protein sequence ID" value="CAB4025508.1"/>
    <property type="molecule type" value="Genomic_DNA"/>
</dbReference>
<name>A0A7D9J674_PARCT</name>
<reference evidence="3" key="1">
    <citation type="submission" date="2020-04" db="EMBL/GenBank/DDBJ databases">
        <authorList>
            <person name="Alioto T."/>
            <person name="Alioto T."/>
            <person name="Gomez Garrido J."/>
        </authorList>
    </citation>
    <scope>NUCLEOTIDE SEQUENCE</scope>
    <source>
        <strain evidence="3">A484AB</strain>
    </source>
</reference>
<dbReference type="Proteomes" id="UP001152795">
    <property type="component" value="Unassembled WGS sequence"/>
</dbReference>
<keyword evidence="1" id="KW-0175">Coiled coil</keyword>
<accession>A0A7D9J674</accession>
<dbReference type="AlphaFoldDB" id="A0A7D9J674"/>
<evidence type="ECO:0000313" key="2">
    <source>
        <dbReference type="EMBL" id="CAB4022880.1"/>
    </source>
</evidence>
<gene>
    <name evidence="3" type="ORF">PACLA_8A049744</name>
    <name evidence="2" type="ORF">PACLA_8A051875</name>
</gene>
<comment type="caution">
    <text evidence="3">The sequence shown here is derived from an EMBL/GenBank/DDBJ whole genome shotgun (WGS) entry which is preliminary data.</text>
</comment>
<keyword evidence="4" id="KW-1185">Reference proteome</keyword>
<feature type="coiled-coil region" evidence="1">
    <location>
        <begin position="64"/>
        <end position="100"/>
    </location>
</feature>
<protein>
    <submittedName>
        <fullName evidence="3">Uncharacterized protein</fullName>
    </submittedName>
</protein>